<dbReference type="OrthoDB" id="4350157at2"/>
<dbReference type="Pfam" id="PF11382">
    <property type="entry name" value="MctB"/>
    <property type="match status" value="1"/>
</dbReference>
<gene>
    <name evidence="2" type="primary">mctB</name>
    <name evidence="2" type="ORF">CGERO_05245</name>
</gene>
<evidence type="ECO:0000313" key="3">
    <source>
        <dbReference type="Proteomes" id="UP000271587"/>
    </source>
</evidence>
<reference evidence="2 3" key="1">
    <citation type="submission" date="2018-11" db="EMBL/GenBank/DDBJ databases">
        <authorList>
            <person name="Kleinhagauer T."/>
            <person name="Glaeser S.P."/>
            <person name="Spergser J."/>
            <person name="Ruckert C."/>
            <person name="Kaempfer P."/>
            <person name="Busse H.-J."/>
        </authorList>
    </citation>
    <scope>NUCLEOTIDE SEQUENCE [LARGE SCALE GENOMIC DNA]</scope>
    <source>
        <strain evidence="2 3">W8</strain>
    </source>
</reference>
<dbReference type="GO" id="GO:0016020">
    <property type="term" value="C:membrane"/>
    <property type="evidence" value="ECO:0007669"/>
    <property type="project" value="InterPro"/>
</dbReference>
<dbReference type="GO" id="GO:0055070">
    <property type="term" value="P:copper ion homeostasis"/>
    <property type="evidence" value="ECO:0007669"/>
    <property type="project" value="InterPro"/>
</dbReference>
<dbReference type="Proteomes" id="UP000271587">
    <property type="component" value="Chromosome"/>
</dbReference>
<keyword evidence="3" id="KW-1185">Reference proteome</keyword>
<name>A0A3G6J312_9CORY</name>
<evidence type="ECO:0000256" key="1">
    <source>
        <dbReference type="SAM" id="MobiDB-lite"/>
    </source>
</evidence>
<feature type="compositionally biased region" description="Polar residues" evidence="1">
    <location>
        <begin position="328"/>
        <end position="337"/>
    </location>
</feature>
<proteinExistence type="predicted"/>
<sequence length="337" mass="34296" precursor="true">MAKSSKRTAAVVAGVGLGAALGIAAGALVLAPNLPGDQGPAAGGLVAARDNAEQEAEVANAQAQTADEFIKAVAPQAVEGQLQDKPILILRAPGSSNEDYEQVKSLLKTSGAIDSGTIELEDSFFDQNGADGLKSVVTNSLPAGAQLSEDKLDAGTHAGEALAAALFLDKDGKEKATTADRAVILKALRQDKYIDYPDNTILPAQGVVLLLDNSDNGDNAFRSQAEANFASALREKGGPVVVAGGVYTAVDGATIDLLRSDSQDEVSTVDSIERAWAQVAAILALKEQFDSAQGDYGAADSAEAASPSPAGAQAASEEASSEAKKTDTTTASAQPET</sequence>
<protein>
    <submittedName>
        <fullName evidence="2">Copper transporter MctB</fullName>
    </submittedName>
</protein>
<feature type="compositionally biased region" description="Low complexity" evidence="1">
    <location>
        <begin position="298"/>
        <end position="318"/>
    </location>
</feature>
<organism evidence="2 3">
    <name type="scientific">Corynebacterium gerontici</name>
    <dbReference type="NCBI Taxonomy" id="2079234"/>
    <lineage>
        <taxon>Bacteria</taxon>
        <taxon>Bacillati</taxon>
        <taxon>Actinomycetota</taxon>
        <taxon>Actinomycetes</taxon>
        <taxon>Mycobacteriales</taxon>
        <taxon>Corynebacteriaceae</taxon>
        <taxon>Corynebacterium</taxon>
    </lineage>
</organism>
<accession>A0A3G6J312</accession>
<dbReference type="EMBL" id="CP033897">
    <property type="protein sequence ID" value="AZA11358.1"/>
    <property type="molecule type" value="Genomic_DNA"/>
</dbReference>
<dbReference type="KEGG" id="cgk:CGERO_05245"/>
<evidence type="ECO:0000313" key="2">
    <source>
        <dbReference type="EMBL" id="AZA11358.1"/>
    </source>
</evidence>
<feature type="region of interest" description="Disordered" evidence="1">
    <location>
        <begin position="294"/>
        <end position="337"/>
    </location>
</feature>
<dbReference type="InterPro" id="IPR021522">
    <property type="entry name" value="MctB"/>
</dbReference>
<dbReference type="AlphaFoldDB" id="A0A3G6J312"/>
<dbReference type="RefSeq" id="WP_123933897.1">
    <property type="nucleotide sequence ID" value="NZ_CP033897.1"/>
</dbReference>